<keyword evidence="2" id="KW-1185">Reference proteome</keyword>
<sequence>MAKKKDVKAAEVEAVTNEEVVDTKAASKPLKPYVHIDTFLKTAIPMFGMSRVQAAGFKAKMIGKQYQRDEQIFVDELKAYLNIK</sequence>
<protein>
    <submittedName>
        <fullName evidence="1">Uncharacterized protein</fullName>
    </submittedName>
</protein>
<name>A0A217ER31_BPGO3</name>
<organism evidence="1 2">
    <name type="scientific">Bacillus phage vB_BsuM-Goe3</name>
    <dbReference type="NCBI Taxonomy" id="1933063"/>
    <lineage>
        <taxon>Viruses</taxon>
        <taxon>Duplodnaviria</taxon>
        <taxon>Heunggongvirae</taxon>
        <taxon>Uroviricota</taxon>
        <taxon>Caudoviricetes</taxon>
        <taxon>Herelleviridae</taxon>
        <taxon>Bastillevirinae</taxon>
        <taxon>Grisebachstrassevirus</taxon>
        <taxon>Grisebachstrassevirus goe3</taxon>
    </lineage>
</organism>
<accession>A0A217ER31</accession>
<evidence type="ECO:0000313" key="2">
    <source>
        <dbReference type="Proteomes" id="UP000221795"/>
    </source>
</evidence>
<organismHost>
    <name type="scientific">Bacillus subtilis</name>
    <dbReference type="NCBI Taxonomy" id="1423"/>
</organismHost>
<proteinExistence type="predicted"/>
<dbReference type="EMBL" id="KY368640">
    <property type="protein sequence ID" value="APZ82538.1"/>
    <property type="molecule type" value="Genomic_DNA"/>
</dbReference>
<reference evidence="1" key="1">
    <citation type="journal article" date="2017" name="Viruses">
        <title>Characterization of Bacillus subtilis Viruses vB_BsuM-Goe2 and vB_BsuM-Goe3.</title>
        <authorList>
            <person name="Willms I.M."/>
            <person name="Hoppert M."/>
            <person name="Hertel R."/>
        </authorList>
    </citation>
    <scope>NUCLEOTIDE SEQUENCE [LARGE SCALE GENOMIC DNA]</scope>
</reference>
<gene>
    <name evidence="1" type="ORF">Goe3_c07700</name>
</gene>
<dbReference type="Proteomes" id="UP000221795">
    <property type="component" value="Segment"/>
</dbReference>
<evidence type="ECO:0000313" key="1">
    <source>
        <dbReference type="EMBL" id="APZ82538.1"/>
    </source>
</evidence>